<evidence type="ECO:0000313" key="3">
    <source>
        <dbReference type="Proteomes" id="UP000578686"/>
    </source>
</evidence>
<proteinExistence type="predicted"/>
<sequence length="68" mass="7283">MSVAGTSRRLTGHAKETVGKLTGSKRLRVSGRLDRIRGGLTNGLSRLRHRASGVQSSVASSGRRVARR</sequence>
<evidence type="ECO:0000313" key="2">
    <source>
        <dbReference type="EMBL" id="NJQ05326.1"/>
    </source>
</evidence>
<accession>A0A7X6HY75</accession>
<dbReference type="InterPro" id="IPR036629">
    <property type="entry name" value="YjbJ_sf"/>
</dbReference>
<reference evidence="2 3" key="1">
    <citation type="submission" date="2020-03" db="EMBL/GenBank/DDBJ databases">
        <title>Draft genome of Streptomyces sp. ventii, isolated from the Axial Seamount in the Pacific Ocean, and resequencing of the two type strains Streptomyces lonarensis strain NCL 716 and Streptomyces bohaiensis strain 11A07.</title>
        <authorList>
            <person name="Loughran R.M."/>
            <person name="Pfannmuller K.M."/>
            <person name="Wasson B.J."/>
            <person name="Deadmond M.C."/>
            <person name="Paddock B.E."/>
            <person name="Koyack M.J."/>
            <person name="Gallegos D.A."/>
            <person name="Mitchell E.A."/>
            <person name="Ushijima B."/>
            <person name="Saw J.H."/>
            <person name="Mcphail K.L."/>
            <person name="Videau P."/>
        </authorList>
    </citation>
    <scope>NUCLEOTIDE SEQUENCE [LARGE SCALE GENOMIC DNA]</scope>
    <source>
        <strain evidence="2 3">NCL716</strain>
    </source>
</reference>
<dbReference type="RefSeq" id="WP_167968614.1">
    <property type="nucleotide sequence ID" value="NZ_BHZG01000199.1"/>
</dbReference>
<dbReference type="AlphaFoldDB" id="A0A7X6HY75"/>
<name>A0A7X6HY75_9ACTN</name>
<organism evidence="2 3">
    <name type="scientific">Streptomyces lonarensis</name>
    <dbReference type="NCBI Taxonomy" id="700599"/>
    <lineage>
        <taxon>Bacteria</taxon>
        <taxon>Bacillati</taxon>
        <taxon>Actinomycetota</taxon>
        <taxon>Actinomycetes</taxon>
        <taxon>Kitasatosporales</taxon>
        <taxon>Streptomycetaceae</taxon>
        <taxon>Streptomyces</taxon>
    </lineage>
</organism>
<dbReference type="EMBL" id="JAAVJD010000033">
    <property type="protein sequence ID" value="NJQ05326.1"/>
    <property type="molecule type" value="Genomic_DNA"/>
</dbReference>
<feature type="compositionally biased region" description="Low complexity" evidence="1">
    <location>
        <begin position="52"/>
        <end position="68"/>
    </location>
</feature>
<gene>
    <name evidence="2" type="ORF">HCN56_06985</name>
</gene>
<feature type="region of interest" description="Disordered" evidence="1">
    <location>
        <begin position="1"/>
        <end position="23"/>
    </location>
</feature>
<keyword evidence="3" id="KW-1185">Reference proteome</keyword>
<evidence type="ECO:0000256" key="1">
    <source>
        <dbReference type="SAM" id="MobiDB-lite"/>
    </source>
</evidence>
<comment type="caution">
    <text evidence="2">The sequence shown here is derived from an EMBL/GenBank/DDBJ whole genome shotgun (WGS) entry which is preliminary data.</text>
</comment>
<feature type="region of interest" description="Disordered" evidence="1">
    <location>
        <begin position="47"/>
        <end position="68"/>
    </location>
</feature>
<dbReference type="Proteomes" id="UP000578686">
    <property type="component" value="Unassembled WGS sequence"/>
</dbReference>
<protein>
    <submittedName>
        <fullName evidence="2">CsbD family protein</fullName>
    </submittedName>
</protein>
<dbReference type="SUPFAM" id="SSF69047">
    <property type="entry name" value="Hypothetical protein YjbJ"/>
    <property type="match status" value="1"/>
</dbReference>